<dbReference type="SMART" id="SM00408">
    <property type="entry name" value="IGc2"/>
    <property type="match status" value="1"/>
</dbReference>
<dbReference type="InterPro" id="IPR013106">
    <property type="entry name" value="Ig_V-set"/>
</dbReference>
<dbReference type="InterPro" id="IPR003598">
    <property type="entry name" value="Ig_sub2"/>
</dbReference>
<proteinExistence type="predicted"/>
<dbReference type="Pfam" id="PF07686">
    <property type="entry name" value="V-set"/>
    <property type="match status" value="1"/>
</dbReference>
<evidence type="ECO:0000313" key="2">
    <source>
        <dbReference type="EMBL" id="KAK4290234.1"/>
    </source>
</evidence>
<protein>
    <recommendedName>
        <fullName evidence="1">Ig-like domain-containing protein</fullName>
    </recommendedName>
</protein>
<dbReference type="SUPFAM" id="SSF48726">
    <property type="entry name" value="Immunoglobulin"/>
    <property type="match status" value="1"/>
</dbReference>
<dbReference type="GO" id="GO:0032589">
    <property type="term" value="C:neuron projection membrane"/>
    <property type="evidence" value="ECO:0007669"/>
    <property type="project" value="TreeGrafter"/>
</dbReference>
<reference evidence="2" key="1">
    <citation type="submission" date="2023-11" db="EMBL/GenBank/DDBJ databases">
        <title>Genome assemblies of two species of porcelain crab, Petrolisthes cinctipes and Petrolisthes manimaculis (Anomura: Porcellanidae).</title>
        <authorList>
            <person name="Angst P."/>
        </authorList>
    </citation>
    <scope>NUCLEOTIDE SEQUENCE</scope>
    <source>
        <strain evidence="2">PB745_02</strain>
        <tissue evidence="2">Gill</tissue>
    </source>
</reference>
<sequence length="124" mass="13959">VPHPPPTPPPTPSHCRGCPYFLNTPTHIVTAVGNPANLTCGVRNLGDRRVSWIRRRDLHVLTLDAFTYTTDTRFRAVHIKPSPYWVLSVSDPVVSDSGYYECQVSTVPKIFKRFTLQVVGECHM</sequence>
<dbReference type="InterPro" id="IPR037448">
    <property type="entry name" value="Zig-8"/>
</dbReference>
<dbReference type="InterPro" id="IPR013783">
    <property type="entry name" value="Ig-like_fold"/>
</dbReference>
<evidence type="ECO:0000259" key="1">
    <source>
        <dbReference type="PROSITE" id="PS50835"/>
    </source>
</evidence>
<evidence type="ECO:0000313" key="3">
    <source>
        <dbReference type="Proteomes" id="UP001292094"/>
    </source>
</evidence>
<dbReference type="GO" id="GO:0050808">
    <property type="term" value="P:synapse organization"/>
    <property type="evidence" value="ECO:0007669"/>
    <property type="project" value="TreeGrafter"/>
</dbReference>
<feature type="non-terminal residue" evidence="2">
    <location>
        <position position="124"/>
    </location>
</feature>
<dbReference type="EMBL" id="JAWZYT010005558">
    <property type="protein sequence ID" value="KAK4290234.1"/>
    <property type="molecule type" value="Genomic_DNA"/>
</dbReference>
<dbReference type="Gene3D" id="2.60.40.10">
    <property type="entry name" value="Immunoglobulins"/>
    <property type="match status" value="1"/>
</dbReference>
<dbReference type="AlphaFoldDB" id="A0AAE1NJP9"/>
<dbReference type="InterPro" id="IPR003599">
    <property type="entry name" value="Ig_sub"/>
</dbReference>
<feature type="domain" description="Ig-like" evidence="1">
    <location>
        <begin position="19"/>
        <end position="115"/>
    </location>
</feature>
<dbReference type="PANTHER" id="PTHR23279">
    <property type="entry name" value="DEFECTIVE PROBOSCIS EXTENSION RESPONSE DPR -RELATED"/>
    <property type="match status" value="1"/>
</dbReference>
<dbReference type="InterPro" id="IPR036179">
    <property type="entry name" value="Ig-like_dom_sf"/>
</dbReference>
<gene>
    <name evidence="2" type="ORF">Pmani_036851</name>
</gene>
<dbReference type="Proteomes" id="UP001292094">
    <property type="component" value="Unassembled WGS sequence"/>
</dbReference>
<dbReference type="PROSITE" id="PS50835">
    <property type="entry name" value="IG_LIKE"/>
    <property type="match status" value="1"/>
</dbReference>
<comment type="caution">
    <text evidence="2">The sequence shown here is derived from an EMBL/GenBank/DDBJ whole genome shotgun (WGS) entry which is preliminary data.</text>
</comment>
<organism evidence="2 3">
    <name type="scientific">Petrolisthes manimaculis</name>
    <dbReference type="NCBI Taxonomy" id="1843537"/>
    <lineage>
        <taxon>Eukaryota</taxon>
        <taxon>Metazoa</taxon>
        <taxon>Ecdysozoa</taxon>
        <taxon>Arthropoda</taxon>
        <taxon>Crustacea</taxon>
        <taxon>Multicrustacea</taxon>
        <taxon>Malacostraca</taxon>
        <taxon>Eumalacostraca</taxon>
        <taxon>Eucarida</taxon>
        <taxon>Decapoda</taxon>
        <taxon>Pleocyemata</taxon>
        <taxon>Anomura</taxon>
        <taxon>Galatheoidea</taxon>
        <taxon>Porcellanidae</taxon>
        <taxon>Petrolisthes</taxon>
    </lineage>
</organism>
<name>A0AAE1NJP9_9EUCA</name>
<dbReference type="InterPro" id="IPR007110">
    <property type="entry name" value="Ig-like_dom"/>
</dbReference>
<dbReference type="SMART" id="SM00409">
    <property type="entry name" value="IG"/>
    <property type="match status" value="1"/>
</dbReference>
<accession>A0AAE1NJP9</accession>
<keyword evidence="3" id="KW-1185">Reference proteome</keyword>
<dbReference type="PANTHER" id="PTHR23279:SF36">
    <property type="entry name" value="DEFECTIVE PROBOSCIS EXTENSION RESPONSE 9, ISOFORM A"/>
    <property type="match status" value="1"/>
</dbReference>